<proteinExistence type="predicted"/>
<dbReference type="PROSITE" id="PS51257">
    <property type="entry name" value="PROKAR_LIPOPROTEIN"/>
    <property type="match status" value="1"/>
</dbReference>
<keyword evidence="7" id="KW-1185">Reference proteome</keyword>
<evidence type="ECO:0000313" key="7">
    <source>
        <dbReference type="Proteomes" id="UP000293142"/>
    </source>
</evidence>
<evidence type="ECO:0000256" key="3">
    <source>
        <dbReference type="ARBA" id="ARBA00023136"/>
    </source>
</evidence>
<reference evidence="6 7" key="1">
    <citation type="submission" date="2019-02" db="EMBL/GenBank/DDBJ databases">
        <title>Paenibacillus sp. nov., isolated from surface-sterilized tissue of Thalictrum simplex L.</title>
        <authorList>
            <person name="Tuo L."/>
        </authorList>
    </citation>
    <scope>NUCLEOTIDE SEQUENCE [LARGE SCALE GENOMIC DNA]</scope>
    <source>
        <strain evidence="6 7">N2SHLJ1</strain>
    </source>
</reference>
<sequence>MRGYMKMNHYGWKIAATLAAGLAIAGCSDSKEKQAAPAPGQAAAPAAPAGPLEISFMGAWAGEPPQANSESQKIIENATNTKLTFQWLASAAADEKINVTIASGQMPKTIGTFLKPTIINAIRNNTFWEIGPYLKDYPNLSKISPLIYQNVAVDGKTYALPRVRPLVRDAVIYRKDWLKNVGMQEPKTIDELYAVMKAFTLNDPDKNGKNDTLGSFEYKSMNLFDFILPAFGAPNKWSVQNGKFTPDFMTKEYMDAMKFYKKLYDEKLINQDFAVAEKTQFTAAFDSSKAGTQADVSLNAVARQTALRKTVPQVETDFIGVIEGTRGPIVYAGPGNNGVVLISKSSVKTEAELKQILGFFNKLADDPVATLLAWGIEGKHYKKANGVNERIDAKLYETEVKPYREMKVHGDEKEFEGNLDPLTVKANKSNADREKLAIADPSLPLFSQTFTDKGAQLNKIIEDARVKFIMGKVDEAGFKAEIDQWVKSGGDKVIKEYEEDFARAQKK</sequence>
<evidence type="ECO:0000313" key="6">
    <source>
        <dbReference type="EMBL" id="TBL78519.1"/>
    </source>
</evidence>
<dbReference type="PANTHER" id="PTHR43649">
    <property type="entry name" value="ARABINOSE-BINDING PROTEIN-RELATED"/>
    <property type="match status" value="1"/>
</dbReference>
<keyword evidence="2" id="KW-0732">Signal</keyword>
<organism evidence="6 7">
    <name type="scientific">Paenibacillus thalictri</name>
    <dbReference type="NCBI Taxonomy" id="2527873"/>
    <lineage>
        <taxon>Bacteria</taxon>
        <taxon>Bacillati</taxon>
        <taxon>Bacillota</taxon>
        <taxon>Bacilli</taxon>
        <taxon>Bacillales</taxon>
        <taxon>Paenibacillaceae</taxon>
        <taxon>Paenibacillus</taxon>
    </lineage>
</organism>
<keyword evidence="3" id="KW-0472">Membrane</keyword>
<evidence type="ECO:0000256" key="5">
    <source>
        <dbReference type="ARBA" id="ARBA00023288"/>
    </source>
</evidence>
<dbReference type="OrthoDB" id="9787283at2"/>
<keyword evidence="5" id="KW-0449">Lipoprotein</keyword>
<comment type="caution">
    <text evidence="6">The sequence shown here is derived from an EMBL/GenBank/DDBJ whole genome shotgun (WGS) entry which is preliminary data.</text>
</comment>
<dbReference type="AlphaFoldDB" id="A0A4Q9DSQ6"/>
<dbReference type="InterPro" id="IPR006059">
    <property type="entry name" value="SBP"/>
</dbReference>
<protein>
    <submittedName>
        <fullName evidence="6">Extracellular solute-binding protein</fullName>
    </submittedName>
</protein>
<evidence type="ECO:0000256" key="1">
    <source>
        <dbReference type="ARBA" id="ARBA00022475"/>
    </source>
</evidence>
<evidence type="ECO:0000256" key="2">
    <source>
        <dbReference type="ARBA" id="ARBA00022729"/>
    </source>
</evidence>
<keyword evidence="1" id="KW-1003">Cell membrane</keyword>
<gene>
    <name evidence="6" type="ORF">EYB31_13510</name>
</gene>
<dbReference type="Pfam" id="PF01547">
    <property type="entry name" value="SBP_bac_1"/>
    <property type="match status" value="1"/>
</dbReference>
<dbReference type="EMBL" id="SIRE01000009">
    <property type="protein sequence ID" value="TBL78519.1"/>
    <property type="molecule type" value="Genomic_DNA"/>
</dbReference>
<name>A0A4Q9DSQ6_9BACL</name>
<dbReference type="Gene3D" id="3.40.190.10">
    <property type="entry name" value="Periplasmic binding protein-like II"/>
    <property type="match status" value="2"/>
</dbReference>
<dbReference type="InterPro" id="IPR050490">
    <property type="entry name" value="Bact_solute-bd_prot1"/>
</dbReference>
<dbReference type="Proteomes" id="UP000293142">
    <property type="component" value="Unassembled WGS sequence"/>
</dbReference>
<keyword evidence="4" id="KW-0564">Palmitate</keyword>
<accession>A0A4Q9DSQ6</accession>
<dbReference type="PANTHER" id="PTHR43649:SF33">
    <property type="entry name" value="POLYGALACTURONAN_RHAMNOGALACTURONAN-BINDING PROTEIN YTCQ"/>
    <property type="match status" value="1"/>
</dbReference>
<evidence type="ECO:0000256" key="4">
    <source>
        <dbReference type="ARBA" id="ARBA00023139"/>
    </source>
</evidence>
<dbReference type="SUPFAM" id="SSF53850">
    <property type="entry name" value="Periplasmic binding protein-like II"/>
    <property type="match status" value="1"/>
</dbReference>